<organism evidence="7 8">
    <name type="scientific">Plesiocystis pacifica SIR-1</name>
    <dbReference type="NCBI Taxonomy" id="391625"/>
    <lineage>
        <taxon>Bacteria</taxon>
        <taxon>Pseudomonadati</taxon>
        <taxon>Myxococcota</taxon>
        <taxon>Polyangia</taxon>
        <taxon>Nannocystales</taxon>
        <taxon>Nannocystaceae</taxon>
        <taxon>Plesiocystis</taxon>
    </lineage>
</organism>
<dbReference type="InterPro" id="IPR011009">
    <property type="entry name" value="Kinase-like_dom_sf"/>
</dbReference>
<evidence type="ECO:0000256" key="1">
    <source>
        <dbReference type="ARBA" id="ARBA00022679"/>
    </source>
</evidence>
<keyword evidence="2 5" id="KW-0547">Nucleotide-binding</keyword>
<dbReference type="SUPFAM" id="SSF56112">
    <property type="entry name" value="Protein kinase-like (PK-like)"/>
    <property type="match status" value="1"/>
</dbReference>
<dbReference type="Gene3D" id="1.10.510.10">
    <property type="entry name" value="Transferase(Phosphotransferase) domain 1"/>
    <property type="match status" value="1"/>
</dbReference>
<dbReference type="RefSeq" id="WP_006973889.1">
    <property type="nucleotide sequence ID" value="NZ_ABCS01000054.1"/>
</dbReference>
<protein>
    <submittedName>
        <fullName evidence="7">Serine/threonine protein kinase</fullName>
    </submittedName>
</protein>
<dbReference type="AlphaFoldDB" id="A6GAZ8"/>
<comment type="caution">
    <text evidence="7">The sequence shown here is derived from an EMBL/GenBank/DDBJ whole genome shotgun (WGS) entry which is preliminary data.</text>
</comment>
<dbReference type="GO" id="GO:0004674">
    <property type="term" value="F:protein serine/threonine kinase activity"/>
    <property type="evidence" value="ECO:0007669"/>
    <property type="project" value="UniProtKB-KW"/>
</dbReference>
<dbReference type="InterPro" id="IPR017441">
    <property type="entry name" value="Protein_kinase_ATP_BS"/>
</dbReference>
<sequence length="457" mass="49824">MSAEHSHADAPIFQDWEHVRGNATVLGGRFELRRALGDGSYAAVYEAYDRQLQRRVAVKLFNRCAPNEMASALREARLTASLRHENVLTVHDIGEHGGWPFLALELAQTDLRRWLDDAPRASADICAHFLAAGRGLAAAHRAGLVHHDFKPANVLIRPDGTVAVGDFGLARHLETVELSQERRAQLAAPNSLVRSRVGVDRREAPRFAFGTMRYIAPERLHGAAGDSRSDQFSFCVALWEALAGEHPFSGADADARYASIEAGPRGRPDAPSAVLSVLRRGLAVEPRDRFLTMERLLAALQAPPQRSRVFGQFVRHGLSTAATAGALAAAFVLAFGLSREAPALDMQASSRAALEAHALVEQAQRFAVDSEPNRAAELFEFAMLRAAKATYEEQRSLATDLEALGDHLDQGAAWAESARVFAAALALAEESRASEVTQVRLARKLSTAQARTRRQDR</sequence>
<dbReference type="EMBL" id="ABCS01000054">
    <property type="protein sequence ID" value="EDM76983.1"/>
    <property type="molecule type" value="Genomic_DNA"/>
</dbReference>
<dbReference type="Pfam" id="PF00069">
    <property type="entry name" value="Pkinase"/>
    <property type="match status" value="1"/>
</dbReference>
<evidence type="ECO:0000256" key="4">
    <source>
        <dbReference type="ARBA" id="ARBA00022840"/>
    </source>
</evidence>
<dbReference type="eggNOG" id="COG0515">
    <property type="taxonomic scope" value="Bacteria"/>
</dbReference>
<dbReference type="OrthoDB" id="5502428at2"/>
<dbReference type="PANTHER" id="PTHR43289">
    <property type="entry name" value="MITOGEN-ACTIVATED PROTEIN KINASE KINASE KINASE 20-RELATED"/>
    <property type="match status" value="1"/>
</dbReference>
<dbReference type="PROSITE" id="PS00108">
    <property type="entry name" value="PROTEIN_KINASE_ST"/>
    <property type="match status" value="1"/>
</dbReference>
<dbReference type="InterPro" id="IPR008271">
    <property type="entry name" value="Ser/Thr_kinase_AS"/>
</dbReference>
<keyword evidence="4 5" id="KW-0067">ATP-binding</keyword>
<evidence type="ECO:0000259" key="6">
    <source>
        <dbReference type="PROSITE" id="PS50011"/>
    </source>
</evidence>
<accession>A6GAZ8</accession>
<dbReference type="STRING" id="391625.PPSIR1_13255"/>
<dbReference type="CDD" id="cd14014">
    <property type="entry name" value="STKc_PknB_like"/>
    <property type="match status" value="1"/>
</dbReference>
<name>A6GAZ8_9BACT</name>
<dbReference type="PROSITE" id="PS00107">
    <property type="entry name" value="PROTEIN_KINASE_ATP"/>
    <property type="match status" value="1"/>
</dbReference>
<dbReference type="GO" id="GO:0005524">
    <property type="term" value="F:ATP binding"/>
    <property type="evidence" value="ECO:0007669"/>
    <property type="project" value="UniProtKB-UniRule"/>
</dbReference>
<evidence type="ECO:0000313" key="8">
    <source>
        <dbReference type="Proteomes" id="UP000005801"/>
    </source>
</evidence>
<proteinExistence type="predicted"/>
<dbReference type="InterPro" id="IPR000719">
    <property type="entry name" value="Prot_kinase_dom"/>
</dbReference>
<feature type="domain" description="Protein kinase" evidence="6">
    <location>
        <begin position="30"/>
        <end position="300"/>
    </location>
</feature>
<evidence type="ECO:0000256" key="2">
    <source>
        <dbReference type="ARBA" id="ARBA00022741"/>
    </source>
</evidence>
<gene>
    <name evidence="7" type="ORF">PPSIR1_13255</name>
</gene>
<evidence type="ECO:0000313" key="7">
    <source>
        <dbReference type="EMBL" id="EDM76983.1"/>
    </source>
</evidence>
<reference evidence="7 8" key="1">
    <citation type="submission" date="2007-06" db="EMBL/GenBank/DDBJ databases">
        <authorList>
            <person name="Shimkets L."/>
            <person name="Ferriera S."/>
            <person name="Johnson J."/>
            <person name="Kravitz S."/>
            <person name="Beeson K."/>
            <person name="Sutton G."/>
            <person name="Rogers Y.-H."/>
            <person name="Friedman R."/>
            <person name="Frazier M."/>
            <person name="Venter J.C."/>
        </authorList>
    </citation>
    <scope>NUCLEOTIDE SEQUENCE [LARGE SCALE GENOMIC DNA]</scope>
    <source>
        <strain evidence="7 8">SIR-1</strain>
    </source>
</reference>
<keyword evidence="3 7" id="KW-0418">Kinase</keyword>
<dbReference type="Proteomes" id="UP000005801">
    <property type="component" value="Unassembled WGS sequence"/>
</dbReference>
<dbReference type="Gene3D" id="3.30.200.20">
    <property type="entry name" value="Phosphorylase Kinase, domain 1"/>
    <property type="match status" value="1"/>
</dbReference>
<feature type="binding site" evidence="5">
    <location>
        <position position="59"/>
    </location>
    <ligand>
        <name>ATP</name>
        <dbReference type="ChEBI" id="CHEBI:30616"/>
    </ligand>
</feature>
<evidence type="ECO:0000256" key="3">
    <source>
        <dbReference type="ARBA" id="ARBA00022777"/>
    </source>
</evidence>
<keyword evidence="8" id="KW-1185">Reference proteome</keyword>
<keyword evidence="7" id="KW-0723">Serine/threonine-protein kinase</keyword>
<dbReference type="PROSITE" id="PS50011">
    <property type="entry name" value="PROTEIN_KINASE_DOM"/>
    <property type="match status" value="1"/>
</dbReference>
<keyword evidence="1" id="KW-0808">Transferase</keyword>
<dbReference type="PANTHER" id="PTHR43289:SF6">
    <property type="entry name" value="SERINE_THREONINE-PROTEIN KINASE NEKL-3"/>
    <property type="match status" value="1"/>
</dbReference>
<evidence type="ECO:0000256" key="5">
    <source>
        <dbReference type="PROSITE-ProRule" id="PRU10141"/>
    </source>
</evidence>